<dbReference type="SUPFAM" id="SSF52266">
    <property type="entry name" value="SGNH hydrolase"/>
    <property type="match status" value="1"/>
</dbReference>
<accession>A0A850DPT7</accession>
<evidence type="ECO:0000313" key="3">
    <source>
        <dbReference type="EMBL" id="NUU27507.1"/>
    </source>
</evidence>
<dbReference type="InterPro" id="IPR036514">
    <property type="entry name" value="SGNH_hydro_sf"/>
</dbReference>
<evidence type="ECO:0000259" key="2">
    <source>
        <dbReference type="Pfam" id="PF13472"/>
    </source>
</evidence>
<dbReference type="CDD" id="cd00229">
    <property type="entry name" value="SGNH_hydrolase"/>
    <property type="match status" value="1"/>
</dbReference>
<proteinExistence type="predicted"/>
<sequence length="347" mass="37722">MRTRTIVALLTSVLGGLAVVGGGLFGARAGVRGQRAAAQRVVDMLPVHADWWRERLQHEGQLTYLAIGDSAAQGVGATTPARGYVGLLARRIRHRSRMSVRVVNLSVSGSTTWGAKNDQLPKLRNHTPDICTVSIGANDIADFHPDKFERNIRAIYSAVPSHAIVAELPCMFVPDRERKVAVANEIVHRVADELGLTVAPLHVITKRVGLRRTFFNSYGDLFHPNDRGYEIWASAFEPAVDARVDTVAAIRQYLSAREAEDLGREAGAVATARAEQDTEHAAELDHGERPGRVERLRHRMTGSIPLPHQRDVENENADSTSTGTGTGTDDHFDTAQGRRTGDVGGAA</sequence>
<gene>
    <name evidence="3" type="ORF">HP467_05185</name>
</gene>
<feature type="domain" description="SGNH hydrolase-type esterase" evidence="2">
    <location>
        <begin position="66"/>
        <end position="231"/>
    </location>
</feature>
<evidence type="ECO:0000256" key="1">
    <source>
        <dbReference type="SAM" id="MobiDB-lite"/>
    </source>
</evidence>
<feature type="compositionally biased region" description="Basic and acidic residues" evidence="1">
    <location>
        <begin position="274"/>
        <end position="294"/>
    </location>
</feature>
<dbReference type="EMBL" id="JABMCG010000090">
    <property type="protein sequence ID" value="NUU27507.1"/>
    <property type="molecule type" value="Genomic_DNA"/>
</dbReference>
<dbReference type="InterPro" id="IPR013830">
    <property type="entry name" value="SGNH_hydro"/>
</dbReference>
<dbReference type="PANTHER" id="PTHR30383">
    <property type="entry name" value="THIOESTERASE 1/PROTEASE 1/LYSOPHOSPHOLIPASE L1"/>
    <property type="match status" value="1"/>
</dbReference>
<reference evidence="3 4" key="1">
    <citation type="submission" date="2020-05" db="EMBL/GenBank/DDBJ databases">
        <title>Genome Sequencing of Type Strains.</title>
        <authorList>
            <person name="Lemaire J.F."/>
            <person name="Inderbitzin P."/>
            <person name="Gregorio O.A."/>
            <person name="Collins S.B."/>
            <person name="Wespe N."/>
            <person name="Knight-Connoni V."/>
        </authorList>
    </citation>
    <scope>NUCLEOTIDE SEQUENCE [LARGE SCALE GENOMIC DNA]</scope>
    <source>
        <strain evidence="3 4">DSM 20512</strain>
    </source>
</reference>
<feature type="region of interest" description="Disordered" evidence="1">
    <location>
        <begin position="265"/>
        <end position="347"/>
    </location>
</feature>
<name>A0A850DPT7_9MICO</name>
<dbReference type="RefSeq" id="WP_175325455.1">
    <property type="nucleotide sequence ID" value="NZ_BAAAWP010000001.1"/>
</dbReference>
<dbReference type="AlphaFoldDB" id="A0A850DPT7"/>
<organism evidence="3 4">
    <name type="scientific">Curtobacterium citreum</name>
    <dbReference type="NCBI Taxonomy" id="2036"/>
    <lineage>
        <taxon>Bacteria</taxon>
        <taxon>Bacillati</taxon>
        <taxon>Actinomycetota</taxon>
        <taxon>Actinomycetes</taxon>
        <taxon>Micrococcales</taxon>
        <taxon>Microbacteriaceae</taxon>
        <taxon>Curtobacterium</taxon>
    </lineage>
</organism>
<dbReference type="GO" id="GO:0004622">
    <property type="term" value="F:phosphatidylcholine lysophospholipase activity"/>
    <property type="evidence" value="ECO:0007669"/>
    <property type="project" value="TreeGrafter"/>
</dbReference>
<dbReference type="InterPro" id="IPR051532">
    <property type="entry name" value="Ester_Hydrolysis_Enzymes"/>
</dbReference>
<keyword evidence="3" id="KW-0378">Hydrolase</keyword>
<protein>
    <submittedName>
        <fullName evidence="3">SGNH/GDSL hydrolase family protein</fullName>
    </submittedName>
</protein>
<comment type="caution">
    <text evidence="3">The sequence shown here is derived from an EMBL/GenBank/DDBJ whole genome shotgun (WGS) entry which is preliminary data.</text>
</comment>
<dbReference type="Gene3D" id="3.40.50.1110">
    <property type="entry name" value="SGNH hydrolase"/>
    <property type="match status" value="1"/>
</dbReference>
<dbReference type="Pfam" id="PF13472">
    <property type="entry name" value="Lipase_GDSL_2"/>
    <property type="match status" value="1"/>
</dbReference>
<evidence type="ECO:0000313" key="4">
    <source>
        <dbReference type="Proteomes" id="UP000539146"/>
    </source>
</evidence>
<dbReference type="Proteomes" id="UP000539146">
    <property type="component" value="Unassembled WGS sequence"/>
</dbReference>
<dbReference type="PANTHER" id="PTHR30383:SF5">
    <property type="entry name" value="SGNH HYDROLASE-TYPE ESTERASE DOMAIN-CONTAINING PROTEIN"/>
    <property type="match status" value="1"/>
</dbReference>